<evidence type="ECO:0000313" key="2">
    <source>
        <dbReference type="Proteomes" id="UP000070371"/>
    </source>
</evidence>
<accession>A0A126V3M8</accession>
<dbReference type="AlphaFoldDB" id="A0A126V3M8"/>
<dbReference type="RefSeq" id="WP_039000778.1">
    <property type="nucleotide sequence ID" value="NZ_CP014327.1"/>
</dbReference>
<dbReference type="OrthoDB" id="9800876at2"/>
<protein>
    <recommendedName>
        <fullName evidence="3">HTH merR-type domain-containing protein</fullName>
    </recommendedName>
</protein>
<dbReference type="KEGG" id="hat:RC74_17980"/>
<dbReference type="EMBL" id="CP014327">
    <property type="protein sequence ID" value="AML52893.1"/>
    <property type="molecule type" value="Genomic_DNA"/>
</dbReference>
<reference evidence="1 2" key="1">
    <citation type="submission" date="2016-02" db="EMBL/GenBank/DDBJ databases">
        <title>Complete genome sequence of Halocynthiibacter arcticus PAMC 20958t from arctic marine sediment.</title>
        <authorList>
            <person name="Lee Y.M."/>
            <person name="Baek K."/>
            <person name="Lee H.K."/>
            <person name="Shin S.C."/>
        </authorList>
    </citation>
    <scope>NUCLEOTIDE SEQUENCE [LARGE SCALE GENOMIC DNA]</scope>
    <source>
        <strain evidence="1">PAMC 20958</strain>
    </source>
</reference>
<name>A0A126V3M8_9RHOB</name>
<gene>
    <name evidence="1" type="ORF">RC74_17980</name>
</gene>
<proteinExistence type="predicted"/>
<keyword evidence="2" id="KW-1185">Reference proteome</keyword>
<dbReference type="Gene3D" id="1.10.1660.10">
    <property type="match status" value="1"/>
</dbReference>
<dbReference type="STRING" id="1579316.RC74_17980"/>
<evidence type="ECO:0008006" key="3">
    <source>
        <dbReference type="Google" id="ProtNLM"/>
    </source>
</evidence>
<sequence length="111" mass="12154">MMTEAEVLAKVQGLSVTRLRICVQEAWVAPATGQSGPLFDDLDLARLQLIADLNEDMEVNDEALPIILSLIDQLNANRRLFHALDQAINAQEVDIQENIVACIVDAAGQKT</sequence>
<organism evidence="1 2">
    <name type="scientific">Falsihalocynthiibacter arcticus</name>
    <dbReference type="NCBI Taxonomy" id="1579316"/>
    <lineage>
        <taxon>Bacteria</taxon>
        <taxon>Pseudomonadati</taxon>
        <taxon>Pseudomonadota</taxon>
        <taxon>Alphaproteobacteria</taxon>
        <taxon>Rhodobacterales</taxon>
        <taxon>Roseobacteraceae</taxon>
        <taxon>Falsihalocynthiibacter</taxon>
    </lineage>
</organism>
<dbReference type="Proteomes" id="UP000070371">
    <property type="component" value="Chromosome"/>
</dbReference>
<evidence type="ECO:0000313" key="1">
    <source>
        <dbReference type="EMBL" id="AML52893.1"/>
    </source>
</evidence>